<dbReference type="AlphaFoldDB" id="A0A8H4JK82"/>
<evidence type="ECO:0000313" key="2">
    <source>
        <dbReference type="EMBL" id="KAF4427992.1"/>
    </source>
</evidence>
<organism evidence="2 3">
    <name type="scientific">Fusarium austroafricanum</name>
    <dbReference type="NCBI Taxonomy" id="2364996"/>
    <lineage>
        <taxon>Eukaryota</taxon>
        <taxon>Fungi</taxon>
        <taxon>Dikarya</taxon>
        <taxon>Ascomycota</taxon>
        <taxon>Pezizomycotina</taxon>
        <taxon>Sordariomycetes</taxon>
        <taxon>Hypocreomycetidae</taxon>
        <taxon>Hypocreales</taxon>
        <taxon>Nectriaceae</taxon>
        <taxon>Fusarium</taxon>
        <taxon>Fusarium concolor species complex</taxon>
    </lineage>
</organism>
<dbReference type="OrthoDB" id="5083069at2759"/>
<dbReference type="Proteomes" id="UP000605986">
    <property type="component" value="Unassembled WGS sequence"/>
</dbReference>
<protein>
    <submittedName>
        <fullName evidence="2">Phosphotransferase enzyme family protein</fullName>
    </submittedName>
</protein>
<comment type="caution">
    <text evidence="2">The sequence shown here is derived from an EMBL/GenBank/DDBJ whole genome shotgun (WGS) entry which is preliminary data.</text>
</comment>
<sequence length="207" mass="23930">MRSELSRKTVELELFALNHLQQLIPELLTSEWDRGPFVLSHSDLRPILRLVGKSLADLMSCQQHNAVRAVKLSKEGNREAIVIDDDDDDDFKDWEDNDALGQSPEQSLLEQQQQQQQHSQLQDQQDQRAMPADGSMEPDPSIPPEVQVFRNETNEYATKLANNRRDFQTQVSVVEQEIQLQVAWFRAERDRLADDRRPGEERRTAEA</sequence>
<keyword evidence="3" id="KW-1185">Reference proteome</keyword>
<proteinExistence type="predicted"/>
<dbReference type="GO" id="GO:0016740">
    <property type="term" value="F:transferase activity"/>
    <property type="evidence" value="ECO:0007669"/>
    <property type="project" value="UniProtKB-KW"/>
</dbReference>
<gene>
    <name evidence="2" type="ORF">F53441_14061</name>
</gene>
<name>A0A8H4JK82_9HYPO</name>
<accession>A0A8H4JK82</accession>
<keyword evidence="2" id="KW-0808">Transferase</keyword>
<feature type="compositionally biased region" description="Acidic residues" evidence="1">
    <location>
        <begin position="82"/>
        <end position="98"/>
    </location>
</feature>
<feature type="region of interest" description="Disordered" evidence="1">
    <location>
        <begin position="80"/>
        <end position="145"/>
    </location>
</feature>
<reference evidence="2" key="1">
    <citation type="submission" date="2020-01" db="EMBL/GenBank/DDBJ databases">
        <title>Identification and distribution of gene clusters putatively required for synthesis of sphingolipid metabolism inhibitors in phylogenetically diverse species of the filamentous fungus Fusarium.</title>
        <authorList>
            <person name="Kim H.-S."/>
            <person name="Busman M."/>
            <person name="Brown D.W."/>
            <person name="Divon H."/>
            <person name="Uhlig S."/>
            <person name="Proctor R.H."/>
        </authorList>
    </citation>
    <scope>NUCLEOTIDE SEQUENCE</scope>
    <source>
        <strain evidence="2">NRRL 53441</strain>
    </source>
</reference>
<evidence type="ECO:0000256" key="1">
    <source>
        <dbReference type="SAM" id="MobiDB-lite"/>
    </source>
</evidence>
<dbReference type="EMBL" id="JAADJG010001032">
    <property type="protein sequence ID" value="KAF4427992.1"/>
    <property type="molecule type" value="Genomic_DNA"/>
</dbReference>
<feature type="compositionally biased region" description="Low complexity" evidence="1">
    <location>
        <begin position="102"/>
        <end position="124"/>
    </location>
</feature>
<evidence type="ECO:0000313" key="3">
    <source>
        <dbReference type="Proteomes" id="UP000605986"/>
    </source>
</evidence>